<protein>
    <submittedName>
        <fullName evidence="1">Uncharacterized protein</fullName>
    </submittedName>
</protein>
<accession>A0A2B4RHA8</accession>
<dbReference type="OrthoDB" id="5987619at2759"/>
<reference evidence="2" key="1">
    <citation type="journal article" date="2017" name="bioRxiv">
        <title>Comparative analysis of the genomes of Stylophora pistillata and Acropora digitifera provides evidence for extensive differences between species of corals.</title>
        <authorList>
            <person name="Voolstra C.R."/>
            <person name="Li Y."/>
            <person name="Liew Y.J."/>
            <person name="Baumgarten S."/>
            <person name="Zoccola D."/>
            <person name="Flot J.-F."/>
            <person name="Tambutte S."/>
            <person name="Allemand D."/>
            <person name="Aranda M."/>
        </authorList>
    </citation>
    <scope>NUCLEOTIDE SEQUENCE [LARGE SCALE GENOMIC DNA]</scope>
</reference>
<organism evidence="1 2">
    <name type="scientific">Stylophora pistillata</name>
    <name type="common">Smooth cauliflower coral</name>
    <dbReference type="NCBI Taxonomy" id="50429"/>
    <lineage>
        <taxon>Eukaryota</taxon>
        <taxon>Metazoa</taxon>
        <taxon>Cnidaria</taxon>
        <taxon>Anthozoa</taxon>
        <taxon>Hexacorallia</taxon>
        <taxon>Scleractinia</taxon>
        <taxon>Astrocoeniina</taxon>
        <taxon>Pocilloporidae</taxon>
        <taxon>Stylophora</taxon>
    </lineage>
</organism>
<keyword evidence="2" id="KW-1185">Reference proteome</keyword>
<name>A0A2B4RHA8_STYPI</name>
<dbReference type="AlphaFoldDB" id="A0A2B4RHA8"/>
<gene>
    <name evidence="1" type="ORF">AWC38_SpisGene25862</name>
</gene>
<proteinExistence type="predicted"/>
<sequence length="215" mass="24561">MTSTWKKAIRNKRKHAILFAKNQRPENMELKRKYRNIAIHERRKAIMEYWFAKSEELKSKPREFYNAFRPFINSKTKESTLISLKTEEGIIVKDQCEVAEQLVNYFTTAAVSIVGDNAICITEENDDNHGSVKALKEAYLGTHFEFNQVSKDQVQKALENINPNKSCGWDPRAPPKLLKNVACGISPSLMTLYNSCIELGAMALCMENGRVDARV</sequence>
<dbReference type="EMBL" id="LSMT01000504">
    <property type="protein sequence ID" value="PFX17001.1"/>
    <property type="molecule type" value="Genomic_DNA"/>
</dbReference>
<dbReference type="Proteomes" id="UP000225706">
    <property type="component" value="Unassembled WGS sequence"/>
</dbReference>
<evidence type="ECO:0000313" key="1">
    <source>
        <dbReference type="EMBL" id="PFX17001.1"/>
    </source>
</evidence>
<comment type="caution">
    <text evidence="1">The sequence shown here is derived from an EMBL/GenBank/DDBJ whole genome shotgun (WGS) entry which is preliminary data.</text>
</comment>
<evidence type="ECO:0000313" key="2">
    <source>
        <dbReference type="Proteomes" id="UP000225706"/>
    </source>
</evidence>